<dbReference type="InterPro" id="IPR019587">
    <property type="entry name" value="Polyketide_cyclase/dehydratase"/>
</dbReference>
<dbReference type="Proteomes" id="UP000504603">
    <property type="component" value="Unplaced"/>
</dbReference>
<keyword evidence="1" id="KW-1185">Reference proteome</keyword>
<protein>
    <submittedName>
        <fullName evidence="2">Lachrymatory-factor synthase-like</fullName>
    </submittedName>
</protein>
<dbReference type="GO" id="GO:0004864">
    <property type="term" value="F:protein phosphatase inhibitor activity"/>
    <property type="evidence" value="ECO:0007669"/>
    <property type="project" value="UniProtKB-ARBA"/>
</dbReference>
<dbReference type="PANTHER" id="PTHR33789:SF11">
    <property type="entry name" value="OS05G0202300 PROTEIN"/>
    <property type="match status" value="1"/>
</dbReference>
<organism evidence="1 2">
    <name type="scientific">Momordica charantia</name>
    <name type="common">Bitter gourd</name>
    <name type="synonym">Balsam pear</name>
    <dbReference type="NCBI Taxonomy" id="3673"/>
    <lineage>
        <taxon>Eukaryota</taxon>
        <taxon>Viridiplantae</taxon>
        <taxon>Streptophyta</taxon>
        <taxon>Embryophyta</taxon>
        <taxon>Tracheophyta</taxon>
        <taxon>Spermatophyta</taxon>
        <taxon>Magnoliopsida</taxon>
        <taxon>eudicotyledons</taxon>
        <taxon>Gunneridae</taxon>
        <taxon>Pentapetalae</taxon>
        <taxon>rosids</taxon>
        <taxon>fabids</taxon>
        <taxon>Cucurbitales</taxon>
        <taxon>Cucurbitaceae</taxon>
        <taxon>Momordiceae</taxon>
        <taxon>Momordica</taxon>
    </lineage>
</organism>
<evidence type="ECO:0000313" key="2">
    <source>
        <dbReference type="RefSeq" id="XP_022131975.1"/>
    </source>
</evidence>
<dbReference type="RefSeq" id="XP_022131975.1">
    <property type="nucleotide sequence ID" value="XM_022276283.1"/>
</dbReference>
<dbReference type="AlphaFoldDB" id="A0A6J1BR63"/>
<evidence type="ECO:0000313" key="1">
    <source>
        <dbReference type="Proteomes" id="UP000504603"/>
    </source>
</evidence>
<reference evidence="2" key="1">
    <citation type="submission" date="2025-08" db="UniProtKB">
        <authorList>
            <consortium name="RefSeq"/>
        </authorList>
    </citation>
    <scope>IDENTIFICATION</scope>
    <source>
        <strain evidence="2">OHB3-1</strain>
    </source>
</reference>
<dbReference type="OrthoDB" id="1592664at2759"/>
<accession>A0A6J1BR63</accession>
<dbReference type="SUPFAM" id="SSF55961">
    <property type="entry name" value="Bet v1-like"/>
    <property type="match status" value="1"/>
</dbReference>
<dbReference type="KEGG" id="mcha:111004959"/>
<dbReference type="InterPro" id="IPR023393">
    <property type="entry name" value="START-like_dom_sf"/>
</dbReference>
<dbReference type="CDD" id="cd07821">
    <property type="entry name" value="PYR_PYL_RCAR_like"/>
    <property type="match status" value="1"/>
</dbReference>
<dbReference type="Gene3D" id="3.30.530.20">
    <property type="match status" value="1"/>
</dbReference>
<dbReference type="InterPro" id="IPR053249">
    <property type="entry name" value="LFS"/>
</dbReference>
<dbReference type="GeneID" id="111004959"/>
<proteinExistence type="predicted"/>
<dbReference type="PANTHER" id="PTHR33789">
    <property type="entry name" value="LACHRYMATORY-FACTOR SYNTHASE"/>
    <property type="match status" value="1"/>
</dbReference>
<name>A0A6J1BR63_MOMCH</name>
<dbReference type="Pfam" id="PF10604">
    <property type="entry name" value="Polyketide_cyc2"/>
    <property type="match status" value="1"/>
</dbReference>
<sequence>MEEQSPPAKWEGEVSAEVTAAEPQEVWPLIADEFCSLHKWIPIDTCHHVAGVPGQPGLTRRCATTHTASEAAAPSTKWADERLILIDPTEHVLSYEILDNNFGFKSYVATFKLLPTGDGGCRIVWSFVADPIEGWPLDEFLKYLQFSVQHMAEKMGDFLQKSG</sequence>
<gene>
    <name evidence="2" type="primary">LOC111004959</name>
</gene>